<dbReference type="InterPro" id="IPR005183">
    <property type="entry name" value="DUF305_CopM-like"/>
</dbReference>
<dbReference type="RefSeq" id="WP_252662919.1">
    <property type="nucleotide sequence ID" value="NZ_CP098611.1"/>
</dbReference>
<dbReference type="EMBL" id="CP098611">
    <property type="protein sequence ID" value="USR90895.1"/>
    <property type="molecule type" value="Genomic_DNA"/>
</dbReference>
<evidence type="ECO:0000256" key="2">
    <source>
        <dbReference type="SAM" id="MobiDB-lite"/>
    </source>
</evidence>
<reference evidence="4" key="1">
    <citation type="submission" date="2022-06" db="EMBL/GenBank/DDBJ databases">
        <title>Genome sequence of Phormidium yuhuli AB48 isolated from an industrial photobioreactor environment.</title>
        <authorList>
            <person name="Qiu Y."/>
            <person name="Noonan A.J.C."/>
            <person name="Dofher K."/>
            <person name="Koch M."/>
            <person name="Kieft B."/>
            <person name="Lin X."/>
            <person name="Ziels R.M."/>
            <person name="Hallam S.J."/>
        </authorList>
    </citation>
    <scope>NUCLEOTIDE SEQUENCE</scope>
    <source>
        <strain evidence="4">AB48</strain>
    </source>
</reference>
<organism evidence="4 5">
    <name type="scientific">Phormidium yuhuli AB48</name>
    <dbReference type="NCBI Taxonomy" id="2940671"/>
    <lineage>
        <taxon>Bacteria</taxon>
        <taxon>Bacillati</taxon>
        <taxon>Cyanobacteriota</taxon>
        <taxon>Cyanophyceae</taxon>
        <taxon>Oscillatoriophycideae</taxon>
        <taxon>Oscillatoriales</taxon>
        <taxon>Oscillatoriaceae</taxon>
        <taxon>Phormidium</taxon>
        <taxon>Phormidium yuhuli</taxon>
    </lineage>
</organism>
<evidence type="ECO:0000313" key="4">
    <source>
        <dbReference type="EMBL" id="USR90895.1"/>
    </source>
</evidence>
<dbReference type="PANTHER" id="PTHR36933">
    <property type="entry name" value="SLL0788 PROTEIN"/>
    <property type="match status" value="1"/>
</dbReference>
<protein>
    <submittedName>
        <fullName evidence="4">DUF305 domain-containing protein</fullName>
    </submittedName>
</protein>
<accession>A0ABY5APZ7</accession>
<sequence>MKLFNQFTRTGLGLTAALTLGLAGCNVAEDADSPMADGGPMTEESQEMSPEDPMATEPGQGMDHGQDPAMSGEAMGDPMDGQGMHMAAMYLGPADDEFELRFLDAMIIHHEGAIDMAEEALEKSEREEVRQLSQEIIESQEDEIAQMEQWRDEWHADAPEERQMYDAQMSQTVEMDETTKSAMQMDMELGGADEDFDLRYINAMIAHHEGALDMARQAMENSDEPELQAFAQTVIETQTAEIQEMLALRDSWYMGADG</sequence>
<dbReference type="PANTHER" id="PTHR36933:SF1">
    <property type="entry name" value="SLL0788 PROTEIN"/>
    <property type="match status" value="1"/>
</dbReference>
<dbReference type="InterPro" id="IPR012347">
    <property type="entry name" value="Ferritin-like"/>
</dbReference>
<evidence type="ECO:0000313" key="5">
    <source>
        <dbReference type="Proteomes" id="UP001056708"/>
    </source>
</evidence>
<keyword evidence="5" id="KW-1185">Reference proteome</keyword>
<proteinExistence type="predicted"/>
<dbReference type="Gene3D" id="1.20.1260.10">
    <property type="match status" value="1"/>
</dbReference>
<dbReference type="Pfam" id="PF03713">
    <property type="entry name" value="DUF305"/>
    <property type="match status" value="1"/>
</dbReference>
<feature type="region of interest" description="Disordered" evidence="2">
    <location>
        <begin position="32"/>
        <end position="71"/>
    </location>
</feature>
<dbReference type="PROSITE" id="PS51257">
    <property type="entry name" value="PROKAR_LIPOPROTEIN"/>
    <property type="match status" value="1"/>
</dbReference>
<evidence type="ECO:0000256" key="1">
    <source>
        <dbReference type="SAM" id="Coils"/>
    </source>
</evidence>
<keyword evidence="1" id="KW-0175">Coiled coil</keyword>
<evidence type="ECO:0000259" key="3">
    <source>
        <dbReference type="Pfam" id="PF03713"/>
    </source>
</evidence>
<gene>
    <name evidence="4" type="ORF">NEA10_19060</name>
</gene>
<name>A0ABY5APZ7_9CYAN</name>
<feature type="domain" description="DUF305" evidence="3">
    <location>
        <begin position="100"/>
        <end position="248"/>
    </location>
</feature>
<dbReference type="Proteomes" id="UP001056708">
    <property type="component" value="Chromosome"/>
</dbReference>
<feature type="coiled-coil region" evidence="1">
    <location>
        <begin position="107"/>
        <end position="142"/>
    </location>
</feature>